<dbReference type="Proteomes" id="UP000646365">
    <property type="component" value="Unassembled WGS sequence"/>
</dbReference>
<feature type="transmembrane region" description="Helical" evidence="1">
    <location>
        <begin position="6"/>
        <end position="23"/>
    </location>
</feature>
<gene>
    <name evidence="2" type="ORF">GCM10011611_10460</name>
</gene>
<keyword evidence="1" id="KW-0472">Membrane</keyword>
<proteinExistence type="predicted"/>
<keyword evidence="1" id="KW-1133">Transmembrane helix</keyword>
<evidence type="ECO:0000256" key="1">
    <source>
        <dbReference type="SAM" id="Phobius"/>
    </source>
</evidence>
<organism evidence="2 3">
    <name type="scientific">Aliidongia dinghuensis</name>
    <dbReference type="NCBI Taxonomy" id="1867774"/>
    <lineage>
        <taxon>Bacteria</taxon>
        <taxon>Pseudomonadati</taxon>
        <taxon>Pseudomonadota</taxon>
        <taxon>Alphaproteobacteria</taxon>
        <taxon>Rhodospirillales</taxon>
        <taxon>Dongiaceae</taxon>
        <taxon>Aliidongia</taxon>
    </lineage>
</organism>
<protein>
    <submittedName>
        <fullName evidence="2">Uncharacterized protein</fullName>
    </submittedName>
</protein>
<name>A0A8J3E253_9PROT</name>
<dbReference type="EMBL" id="BMJQ01000002">
    <property type="protein sequence ID" value="GGF06876.1"/>
    <property type="molecule type" value="Genomic_DNA"/>
</dbReference>
<comment type="caution">
    <text evidence="2">The sequence shown here is derived from an EMBL/GenBank/DDBJ whole genome shotgun (WGS) entry which is preliminary data.</text>
</comment>
<dbReference type="AlphaFoldDB" id="A0A8J3E253"/>
<keyword evidence="1" id="KW-0812">Transmembrane</keyword>
<evidence type="ECO:0000313" key="3">
    <source>
        <dbReference type="Proteomes" id="UP000646365"/>
    </source>
</evidence>
<accession>A0A8J3E253</accession>
<keyword evidence="3" id="KW-1185">Reference proteome</keyword>
<sequence>MFLGLTALVPLFIVITAIICTLTTMRRRKWLWLLFILFGIGQLSLNWTNGSLYVTPTFVQLLGAGWSQSGLYGPIMLHFSVPLGAIIFVVLRRRLDRRNIEATPRAVSFQPPPDWK</sequence>
<feature type="transmembrane region" description="Helical" evidence="1">
    <location>
        <begin position="30"/>
        <end position="49"/>
    </location>
</feature>
<reference evidence="2" key="1">
    <citation type="journal article" date="2014" name="Int. J. Syst. Evol. Microbiol.">
        <title>Complete genome sequence of Corynebacterium casei LMG S-19264T (=DSM 44701T), isolated from a smear-ripened cheese.</title>
        <authorList>
            <consortium name="US DOE Joint Genome Institute (JGI-PGF)"/>
            <person name="Walter F."/>
            <person name="Albersmeier A."/>
            <person name="Kalinowski J."/>
            <person name="Ruckert C."/>
        </authorList>
    </citation>
    <scope>NUCLEOTIDE SEQUENCE</scope>
    <source>
        <strain evidence="2">CGMCC 1.15725</strain>
    </source>
</reference>
<reference evidence="2" key="2">
    <citation type="submission" date="2020-09" db="EMBL/GenBank/DDBJ databases">
        <authorList>
            <person name="Sun Q."/>
            <person name="Zhou Y."/>
        </authorList>
    </citation>
    <scope>NUCLEOTIDE SEQUENCE</scope>
    <source>
        <strain evidence="2">CGMCC 1.15725</strain>
    </source>
</reference>
<evidence type="ECO:0000313" key="2">
    <source>
        <dbReference type="EMBL" id="GGF06876.1"/>
    </source>
</evidence>
<feature type="transmembrane region" description="Helical" evidence="1">
    <location>
        <begin position="69"/>
        <end position="91"/>
    </location>
</feature>